<feature type="domain" description="DUF5703" evidence="1">
    <location>
        <begin position="31"/>
        <end position="318"/>
    </location>
</feature>
<protein>
    <recommendedName>
        <fullName evidence="1">DUF5703 domain-containing protein</fullName>
    </recommendedName>
</protein>
<gene>
    <name evidence="2" type="ORF">SAMN04488513_11119</name>
</gene>
<dbReference type="AlphaFoldDB" id="A0A1M6MVC7"/>
<dbReference type="InterPro" id="IPR012341">
    <property type="entry name" value="6hp_glycosidase-like_sf"/>
</dbReference>
<evidence type="ECO:0000259" key="1">
    <source>
        <dbReference type="Pfam" id="PF18961"/>
    </source>
</evidence>
<organism evidence="2 3">
    <name type="scientific">Pseudozobellia thermophila</name>
    <dbReference type="NCBI Taxonomy" id="192903"/>
    <lineage>
        <taxon>Bacteria</taxon>
        <taxon>Pseudomonadati</taxon>
        <taxon>Bacteroidota</taxon>
        <taxon>Flavobacteriia</taxon>
        <taxon>Flavobacteriales</taxon>
        <taxon>Flavobacteriaceae</taxon>
        <taxon>Pseudozobellia</taxon>
    </lineage>
</organism>
<dbReference type="Gene3D" id="1.50.10.10">
    <property type="match status" value="1"/>
</dbReference>
<dbReference type="Pfam" id="PF18961">
    <property type="entry name" value="DUF5703_N"/>
    <property type="match status" value="1"/>
</dbReference>
<dbReference type="STRING" id="192903.SAMN04488513_11119"/>
<dbReference type="Gene3D" id="2.70.98.50">
    <property type="entry name" value="putative glycoside hydrolase family protein from bacillus halodurans"/>
    <property type="match status" value="1"/>
</dbReference>
<dbReference type="SUPFAM" id="SSF48208">
    <property type="entry name" value="Six-hairpin glycosidases"/>
    <property type="match status" value="1"/>
</dbReference>
<dbReference type="Gene3D" id="2.60.40.1180">
    <property type="entry name" value="Golgi alpha-mannosidase II"/>
    <property type="match status" value="1"/>
</dbReference>
<dbReference type="InterPro" id="IPR013780">
    <property type="entry name" value="Glyco_hydro_b"/>
</dbReference>
<reference evidence="3" key="1">
    <citation type="submission" date="2016-11" db="EMBL/GenBank/DDBJ databases">
        <authorList>
            <person name="Varghese N."/>
            <person name="Submissions S."/>
        </authorList>
    </citation>
    <scope>NUCLEOTIDE SEQUENCE [LARGE SCALE GENOMIC DNA]</scope>
    <source>
        <strain evidence="3">DSM 19858</strain>
    </source>
</reference>
<accession>A0A1M6MVC7</accession>
<keyword evidence="3" id="KW-1185">Reference proteome</keyword>
<dbReference type="EMBL" id="FQYU01000011">
    <property type="protein sequence ID" value="SHJ87431.1"/>
    <property type="molecule type" value="Genomic_DNA"/>
</dbReference>
<dbReference type="InterPro" id="IPR008928">
    <property type="entry name" value="6-hairpin_glycosidase_sf"/>
</dbReference>
<dbReference type="InterPro" id="IPR043757">
    <property type="entry name" value="DUF5703_N"/>
</dbReference>
<evidence type="ECO:0000313" key="2">
    <source>
        <dbReference type="EMBL" id="SHJ87431.1"/>
    </source>
</evidence>
<dbReference type="OrthoDB" id="101302at2"/>
<name>A0A1M6MVC7_9FLAO</name>
<dbReference type="RefSeq" id="WP_072995313.1">
    <property type="nucleotide sequence ID" value="NZ_FQYU01000011.1"/>
</dbReference>
<evidence type="ECO:0000313" key="3">
    <source>
        <dbReference type="Proteomes" id="UP000184543"/>
    </source>
</evidence>
<proteinExistence type="predicted"/>
<dbReference type="GO" id="GO:0005975">
    <property type="term" value="P:carbohydrate metabolic process"/>
    <property type="evidence" value="ECO:0007669"/>
    <property type="project" value="InterPro"/>
</dbReference>
<sequence length="779" mass="90245">MYQLIGVFLFGLSFSMGWAKQPDPLESYNIVWKSPSENSLESMPCGGGDVGMNVWVEKGDLLIYLSRSGTFDELNSFPKLGRLRIALSPNPFDGPDSFRQELKLKEGYVQIMAEKGDVRVAVDVWADVFRPVSHIDIDSNRKITVIATYENWRNEDRELVGLEKNMCRTYLGAPVPAVAKKDRVEFSESGVLFYHRNSGETVFDLLVRQQGLDSVKPQLWNPMANLTYGGRMTGSNMQPLDTVRGRYASTDFRGWRLKSVQPARRHRIKVVMHNQHSTSVQEWETALKNVERDVAKTRMSARKRSMDWWEDFWDRSHIYINKDQPDIKDKRWQVARNYQVFRYQLGCNAFGSFPTKFNGGLFTTDPEYVNAKMRYSPDYRSWGGGSATAQNQRLVYWPMLKSGDVDMMAPQFDFYADALKNAEIRTRHYWGHGGASFTEQMERFGLPVGFEYGWKRPEYFDPGVQYNSWIEYQWDTSFEFCKMILDAYLYKGVAIKKYIPLIESCLRFYDEHYQYLSRLRTTQSLDQQGHLVFYPSTAGETYKMATNPITVITAMKSVIGSMSSLPREILDDSTRTYIESLFQRLPEGIHYRMQNGKKTLAPAQSWERINNVELPQLYSVYPWGVHGVGREGLEVARNTWFYGADVPGQKNHVSWHQDPIFCARLGLTDEAAREIVKKMQDADRRFPTFWGPGHDWVPDHNWGGSGMIALQEMLMQNVGDKIYLFPAWPKEWDVDFKLHAPKNTIVEVRYRKGKVEKVSVSPVERAKDIEWMNNYGMNE</sequence>
<dbReference type="Proteomes" id="UP000184543">
    <property type="component" value="Unassembled WGS sequence"/>
</dbReference>